<dbReference type="EMBL" id="PNEL01000053">
    <property type="protein sequence ID" value="TMN74586.1"/>
    <property type="molecule type" value="Genomic_DNA"/>
</dbReference>
<reference evidence="2" key="2">
    <citation type="submission" date="2019-06" db="EMBL/GenBank/DDBJ databases">
        <title>Co-occurence of chitin degradation, pigmentation and bioactivity in marine Pseudoalteromonas.</title>
        <authorList>
            <person name="Sonnenschein E.C."/>
            <person name="Bech P.K."/>
        </authorList>
    </citation>
    <scope>NUCLEOTIDE SEQUENCE [LARGE SCALE GENOMIC DNA]</scope>
    <source>
        <strain evidence="2">S1607</strain>
    </source>
</reference>
<dbReference type="InterPro" id="IPR029063">
    <property type="entry name" value="SAM-dependent_MTases_sf"/>
</dbReference>
<dbReference type="Proteomes" id="UP000305423">
    <property type="component" value="Unassembled WGS sequence"/>
</dbReference>
<protein>
    <submittedName>
        <fullName evidence="1">Class I SAM-dependent methyltransferase</fullName>
    </submittedName>
</protein>
<dbReference type="AlphaFoldDB" id="A0AAQ2ERA3"/>
<sequence>MVACILCGADKQLNQQLLTITKSVSSDCRQVSKETKLFQCLECGHYQKPISSGYIQNVTEIYESYTPYSLENGQEQLNYSAELPFTRCNKILLNCKNLLPRAEASLLDIGTGSGVMLEAISNLKKDWQLHAHDVSTHQSAELIEKFSLCDFYSESLGDIAKKFDVITLVHVLEHVSTPLEFLDSVRNLLSESGILIIQVPNINENPWDFAIFDHISHFTAQRLESLLREFFDFVYFPKNQISKEITVIASNHKSVPENRQGNAQTQLCPMAVFQQCVQQFESLPACYVLGTGPAASFSAYMLGDKLLGWLDEDKNKIGKYLEGHKINDANNVYNAPVLLPYPQAQVEEIIKRLPKNEFIKCY</sequence>
<evidence type="ECO:0000313" key="2">
    <source>
        <dbReference type="Proteomes" id="UP000305423"/>
    </source>
</evidence>
<dbReference type="SUPFAM" id="SSF53335">
    <property type="entry name" value="S-adenosyl-L-methionine-dependent methyltransferases"/>
    <property type="match status" value="1"/>
</dbReference>
<organism evidence="1 2">
    <name type="scientific">Pseudoalteromonas piscicida</name>
    <dbReference type="NCBI Taxonomy" id="43662"/>
    <lineage>
        <taxon>Bacteria</taxon>
        <taxon>Pseudomonadati</taxon>
        <taxon>Pseudomonadota</taxon>
        <taxon>Gammaproteobacteria</taxon>
        <taxon>Alteromonadales</taxon>
        <taxon>Pseudoalteromonadaceae</taxon>
        <taxon>Pseudoalteromonas</taxon>
    </lineage>
</organism>
<name>A0AAQ2ERA3_PSEO7</name>
<dbReference type="GO" id="GO:0008168">
    <property type="term" value="F:methyltransferase activity"/>
    <property type="evidence" value="ECO:0007669"/>
    <property type="project" value="UniProtKB-KW"/>
</dbReference>
<dbReference type="CDD" id="cd02440">
    <property type="entry name" value="AdoMet_MTases"/>
    <property type="match status" value="1"/>
</dbReference>
<keyword evidence="1" id="KW-0808">Transferase</keyword>
<proteinExistence type="predicted"/>
<dbReference type="Pfam" id="PF13489">
    <property type="entry name" value="Methyltransf_23"/>
    <property type="match status" value="1"/>
</dbReference>
<dbReference type="Gene3D" id="3.40.50.150">
    <property type="entry name" value="Vaccinia Virus protein VP39"/>
    <property type="match status" value="1"/>
</dbReference>
<dbReference type="GO" id="GO:0032259">
    <property type="term" value="P:methylation"/>
    <property type="evidence" value="ECO:0007669"/>
    <property type="project" value="UniProtKB-KW"/>
</dbReference>
<accession>A0AAQ2ERA3</accession>
<dbReference type="PANTHER" id="PTHR43861:SF6">
    <property type="entry name" value="METHYLTRANSFERASE TYPE 11"/>
    <property type="match status" value="1"/>
</dbReference>
<gene>
    <name evidence="1" type="ORF">CWB74_18355</name>
</gene>
<reference evidence="1 2" key="1">
    <citation type="submission" date="2017-12" db="EMBL/GenBank/DDBJ databases">
        <authorList>
            <person name="Paulsen S."/>
            <person name="Gram L.K."/>
        </authorList>
    </citation>
    <scope>NUCLEOTIDE SEQUENCE [LARGE SCALE GENOMIC DNA]</scope>
    <source>
        <strain evidence="1 2">S1607</strain>
    </source>
</reference>
<evidence type="ECO:0000313" key="1">
    <source>
        <dbReference type="EMBL" id="TMN74586.1"/>
    </source>
</evidence>
<comment type="caution">
    <text evidence="1">The sequence shown here is derived from an EMBL/GenBank/DDBJ whole genome shotgun (WGS) entry which is preliminary data.</text>
</comment>
<dbReference type="PANTHER" id="PTHR43861">
    <property type="entry name" value="TRANS-ACONITATE 2-METHYLTRANSFERASE-RELATED"/>
    <property type="match status" value="1"/>
</dbReference>
<keyword evidence="1" id="KW-0489">Methyltransferase</keyword>